<dbReference type="GO" id="GO:0003838">
    <property type="term" value="F:sterol 24-C-methyltransferase activity"/>
    <property type="evidence" value="ECO:0007669"/>
    <property type="project" value="TreeGrafter"/>
</dbReference>
<comment type="similarity">
    <text evidence="2">Belongs to the class I-like SAM-binding methyltransferase superfamily. Erg6/SMT family.</text>
</comment>
<keyword evidence="5" id="KW-1185">Reference proteome</keyword>
<dbReference type="GO" id="GO:0005783">
    <property type="term" value="C:endoplasmic reticulum"/>
    <property type="evidence" value="ECO:0007669"/>
    <property type="project" value="TreeGrafter"/>
</dbReference>
<dbReference type="PANTHER" id="PTHR44068:SF1">
    <property type="entry name" value="HYPOTHETICAL LOC100005854"/>
    <property type="match status" value="1"/>
</dbReference>
<dbReference type="Pfam" id="PF13489">
    <property type="entry name" value="Methyltransf_23"/>
    <property type="match status" value="1"/>
</dbReference>
<gene>
    <name evidence="4" type="ORF">NLI96_g4312</name>
</gene>
<dbReference type="InterPro" id="IPR013705">
    <property type="entry name" value="Sterol_MeTrfase_C"/>
</dbReference>
<dbReference type="PANTHER" id="PTHR44068">
    <property type="entry name" value="ZGC:194242"/>
    <property type="match status" value="1"/>
</dbReference>
<evidence type="ECO:0000313" key="4">
    <source>
        <dbReference type="EMBL" id="KAJ3486343.1"/>
    </source>
</evidence>
<sequence>MFLFRKIQLFHPRQAPQPQLQEFYFCRIFPGDDPAMSFARHVHYLSAKLRLKPGLEILHIGCGIGSASRELVHFANVEVVGVDTCPSKVGPYILDTEDGHTSHTGQIAYAQTLAENSKLSDRLQFIHVQCYENLESVLQGRQFDAVIALESLKATLDSTSVFNSVFPILKEGGKIGIFEWCWSSSFNPKDSDHRRLANAIEVATKIGERDPKSRCQSTTLQAIANSGLNMVEWEDLSQRDDPIAWYTPLQRALGDSNMEWPDSSELAPLFGGISKAAASLIVEAAKLKLFSPMTLFVARKG</sequence>
<dbReference type="AlphaFoldDB" id="A0AAD5V7D3"/>
<dbReference type="CDD" id="cd02440">
    <property type="entry name" value="AdoMet_MTases"/>
    <property type="match status" value="1"/>
</dbReference>
<proteinExistence type="inferred from homology"/>
<dbReference type="EMBL" id="JANAWD010000124">
    <property type="protein sequence ID" value="KAJ3486343.1"/>
    <property type="molecule type" value="Genomic_DNA"/>
</dbReference>
<protein>
    <recommendedName>
        <fullName evidence="3">Sterol methyltransferase C-terminal domain-containing protein</fullName>
    </recommendedName>
</protein>
<accession>A0AAD5V7D3</accession>
<evidence type="ECO:0000256" key="1">
    <source>
        <dbReference type="ARBA" id="ARBA00022679"/>
    </source>
</evidence>
<dbReference type="InterPro" id="IPR050447">
    <property type="entry name" value="Erg6_SMT_methyltransf"/>
</dbReference>
<comment type="caution">
    <text evidence="4">The sequence shown here is derived from an EMBL/GenBank/DDBJ whole genome shotgun (WGS) entry which is preliminary data.</text>
</comment>
<dbReference type="Pfam" id="PF08498">
    <property type="entry name" value="Sterol_MT_C"/>
    <property type="match status" value="1"/>
</dbReference>
<evidence type="ECO:0000256" key="2">
    <source>
        <dbReference type="ARBA" id="ARBA00038188"/>
    </source>
</evidence>
<dbReference type="InterPro" id="IPR029063">
    <property type="entry name" value="SAM-dependent_MTases_sf"/>
</dbReference>
<reference evidence="4" key="1">
    <citation type="submission" date="2022-07" db="EMBL/GenBank/DDBJ databases">
        <title>Genome Sequence of Physisporinus lineatus.</title>
        <authorList>
            <person name="Buettner E."/>
        </authorList>
    </citation>
    <scope>NUCLEOTIDE SEQUENCE</scope>
    <source>
        <strain evidence="4">VT162</strain>
    </source>
</reference>
<dbReference type="Proteomes" id="UP001212997">
    <property type="component" value="Unassembled WGS sequence"/>
</dbReference>
<evidence type="ECO:0000313" key="5">
    <source>
        <dbReference type="Proteomes" id="UP001212997"/>
    </source>
</evidence>
<evidence type="ECO:0000259" key="3">
    <source>
        <dbReference type="Pfam" id="PF08498"/>
    </source>
</evidence>
<feature type="domain" description="Sterol methyltransferase C-terminal" evidence="3">
    <location>
        <begin position="276"/>
        <end position="300"/>
    </location>
</feature>
<dbReference type="SUPFAM" id="SSF53335">
    <property type="entry name" value="S-adenosyl-L-methionine-dependent methyltransferases"/>
    <property type="match status" value="1"/>
</dbReference>
<name>A0AAD5V7D3_9APHY</name>
<dbReference type="GO" id="GO:0016126">
    <property type="term" value="P:sterol biosynthetic process"/>
    <property type="evidence" value="ECO:0007669"/>
    <property type="project" value="TreeGrafter"/>
</dbReference>
<organism evidence="4 5">
    <name type="scientific">Meripilus lineatus</name>
    <dbReference type="NCBI Taxonomy" id="2056292"/>
    <lineage>
        <taxon>Eukaryota</taxon>
        <taxon>Fungi</taxon>
        <taxon>Dikarya</taxon>
        <taxon>Basidiomycota</taxon>
        <taxon>Agaricomycotina</taxon>
        <taxon>Agaricomycetes</taxon>
        <taxon>Polyporales</taxon>
        <taxon>Meripilaceae</taxon>
        <taxon>Meripilus</taxon>
    </lineage>
</organism>
<keyword evidence="1" id="KW-0808">Transferase</keyword>
<dbReference type="Gene3D" id="3.40.50.150">
    <property type="entry name" value="Vaccinia Virus protein VP39"/>
    <property type="match status" value="1"/>
</dbReference>